<dbReference type="RefSeq" id="WP_305011000.1">
    <property type="nucleotide sequence ID" value="NZ_JAUQSX010000003.1"/>
</dbReference>
<dbReference type="Proteomes" id="UP001167796">
    <property type="component" value="Unassembled WGS sequence"/>
</dbReference>
<dbReference type="PROSITE" id="PS51257">
    <property type="entry name" value="PROKAR_LIPOPROTEIN"/>
    <property type="match status" value="1"/>
</dbReference>
<protein>
    <recommendedName>
        <fullName evidence="3">Lipoprotein</fullName>
    </recommendedName>
</protein>
<name>A0ABT9A8Z1_9BACT</name>
<comment type="caution">
    <text evidence="1">The sequence shown here is derived from an EMBL/GenBank/DDBJ whole genome shotgun (WGS) entry which is preliminary data.</text>
</comment>
<organism evidence="1 2">
    <name type="scientific">Hymenobacter mellowenesis</name>
    <dbReference type="NCBI Taxonomy" id="3063995"/>
    <lineage>
        <taxon>Bacteria</taxon>
        <taxon>Pseudomonadati</taxon>
        <taxon>Bacteroidota</taxon>
        <taxon>Cytophagia</taxon>
        <taxon>Cytophagales</taxon>
        <taxon>Hymenobacteraceae</taxon>
        <taxon>Hymenobacter</taxon>
    </lineage>
</organism>
<proteinExistence type="predicted"/>
<gene>
    <name evidence="1" type="ORF">Q5H92_08095</name>
</gene>
<evidence type="ECO:0008006" key="3">
    <source>
        <dbReference type="Google" id="ProtNLM"/>
    </source>
</evidence>
<sequence length="294" mass="32792">MKRTFYPILLAGLLTACQHPSEKVVVTSEPAAVLPTTVVSKATRPPVVVCDSAVSSAMPDSMAPAMRAFARQHDLSGVWQGLDEADSAGLQSPTVCDGFFGPDHYRIELVLQKITRDAADPLLYHVQGKDKYKRQVTPFTGTIRLRQLRSVPIKSFEYELQGEFARFYTALGEFSWREMGSKSAGVFKGQIGVDFQQKADSSLIATYFMGDDKRQFAKGWRMHFDGEWTSSLTGQRKQLLASANIEGIGSTVFSDFNVGERSFSINPKYAKLGWNELWENDEWWADSPKPSLSL</sequence>
<reference evidence="1" key="1">
    <citation type="submission" date="2023-07" db="EMBL/GenBank/DDBJ databases">
        <authorList>
            <person name="Kim M.K."/>
        </authorList>
    </citation>
    <scope>NUCLEOTIDE SEQUENCE</scope>
    <source>
        <strain evidence="1">M29</strain>
    </source>
</reference>
<evidence type="ECO:0000313" key="2">
    <source>
        <dbReference type="Proteomes" id="UP001167796"/>
    </source>
</evidence>
<accession>A0ABT9A8Z1</accession>
<dbReference type="EMBL" id="JAUQSX010000003">
    <property type="protein sequence ID" value="MDO7846312.1"/>
    <property type="molecule type" value="Genomic_DNA"/>
</dbReference>
<keyword evidence="2" id="KW-1185">Reference proteome</keyword>
<evidence type="ECO:0000313" key="1">
    <source>
        <dbReference type="EMBL" id="MDO7846312.1"/>
    </source>
</evidence>